<feature type="region of interest" description="Disordered" evidence="1">
    <location>
        <begin position="1"/>
        <end position="28"/>
    </location>
</feature>
<dbReference type="OrthoDB" id="5951715at2"/>
<dbReference type="Proteomes" id="UP000316798">
    <property type="component" value="Chromosome"/>
</dbReference>
<evidence type="ECO:0000313" key="2">
    <source>
        <dbReference type="EMBL" id="QDL37204.1"/>
    </source>
</evidence>
<gene>
    <name evidence="2" type="ORF">EUB48_07825</name>
</gene>
<protein>
    <submittedName>
        <fullName evidence="2">Uncharacterized protein</fullName>
    </submittedName>
</protein>
<reference evidence="2 3" key="1">
    <citation type="submission" date="2019-01" db="EMBL/GenBank/DDBJ databases">
        <title>Genomic insights into a novel species Rhodoferax sp.</title>
        <authorList>
            <person name="Jin L."/>
        </authorList>
    </citation>
    <scope>NUCLEOTIDE SEQUENCE [LARGE SCALE GENOMIC DNA]</scope>
    <source>
        <strain evidence="2 3">CHu59-6-5</strain>
    </source>
</reference>
<sequence>MKFGRSGSRRRSSYSGKPETSDSMPRDIRQITRTGLLVPASSFRLVKDRQVAGIGIRVDFESMVPSYCMKSTGEVVEQRVQTQTSPCHLGGQRHWFTCPRCSKRVAVLYTPGRYFACRQCGGLGYATQKEGAGDRGQQAAQAHGLGGWHLEWRRRQTQRHALDDLSTDQKPPRRVGASQLARRRPQARDPAQVTGGVNLFRKMGTECSHLDC</sequence>
<organism evidence="2 3">
    <name type="scientific">Rhodoferax sediminis</name>
    <dbReference type="NCBI Taxonomy" id="2509614"/>
    <lineage>
        <taxon>Bacteria</taxon>
        <taxon>Pseudomonadati</taxon>
        <taxon>Pseudomonadota</taxon>
        <taxon>Betaproteobacteria</taxon>
        <taxon>Burkholderiales</taxon>
        <taxon>Comamonadaceae</taxon>
        <taxon>Rhodoferax</taxon>
    </lineage>
</organism>
<proteinExistence type="predicted"/>
<dbReference type="RefSeq" id="WP_142818372.1">
    <property type="nucleotide sequence ID" value="NZ_CP035503.1"/>
</dbReference>
<feature type="region of interest" description="Disordered" evidence="1">
    <location>
        <begin position="160"/>
        <end position="195"/>
    </location>
</feature>
<name>A0A515D9Z0_9BURK</name>
<evidence type="ECO:0000256" key="1">
    <source>
        <dbReference type="SAM" id="MobiDB-lite"/>
    </source>
</evidence>
<accession>A0A515D9Z0</accession>
<keyword evidence="3" id="KW-1185">Reference proteome</keyword>
<dbReference type="EMBL" id="CP035503">
    <property type="protein sequence ID" value="QDL37204.1"/>
    <property type="molecule type" value="Genomic_DNA"/>
</dbReference>
<dbReference type="KEGG" id="rhf:EUB48_07825"/>
<evidence type="ECO:0000313" key="3">
    <source>
        <dbReference type="Proteomes" id="UP000316798"/>
    </source>
</evidence>
<dbReference type="AlphaFoldDB" id="A0A515D9Z0"/>